<dbReference type="InterPro" id="IPR036394">
    <property type="entry name" value="Ribosomal_uL22_sf"/>
</dbReference>
<protein>
    <recommendedName>
        <fullName evidence="7">Mitochondrial large ribosomal subunit</fullName>
    </recommendedName>
</protein>
<dbReference type="Proteomes" id="UP000566819">
    <property type="component" value="Unassembled WGS sequence"/>
</dbReference>
<dbReference type="Gene3D" id="3.90.470.10">
    <property type="entry name" value="Ribosomal protein L22/L17"/>
    <property type="match status" value="1"/>
</dbReference>
<evidence type="ECO:0000256" key="4">
    <source>
        <dbReference type="RuleBase" id="RU004005"/>
    </source>
</evidence>
<comment type="caution">
    <text evidence="5">The sequence shown here is derived from an EMBL/GenBank/DDBJ whole genome shotgun (WGS) entry which is preliminary data.</text>
</comment>
<keyword evidence="2 4" id="KW-0689">Ribosomal protein</keyword>
<evidence type="ECO:0000256" key="1">
    <source>
        <dbReference type="ARBA" id="ARBA00009451"/>
    </source>
</evidence>
<organism evidence="5 6">
    <name type="scientific">Cudoniella acicularis</name>
    <dbReference type="NCBI Taxonomy" id="354080"/>
    <lineage>
        <taxon>Eukaryota</taxon>
        <taxon>Fungi</taxon>
        <taxon>Dikarya</taxon>
        <taxon>Ascomycota</taxon>
        <taxon>Pezizomycotina</taxon>
        <taxon>Leotiomycetes</taxon>
        <taxon>Helotiales</taxon>
        <taxon>Tricladiaceae</taxon>
        <taxon>Cudoniella</taxon>
    </lineage>
</organism>
<dbReference type="GO" id="GO:0015934">
    <property type="term" value="C:large ribosomal subunit"/>
    <property type="evidence" value="ECO:0007669"/>
    <property type="project" value="InterPro"/>
</dbReference>
<keyword evidence="3 4" id="KW-0687">Ribonucleoprotein</keyword>
<evidence type="ECO:0000313" key="5">
    <source>
        <dbReference type="EMBL" id="KAF4633598.1"/>
    </source>
</evidence>
<dbReference type="CDD" id="cd00336">
    <property type="entry name" value="Ribosomal_L22"/>
    <property type="match status" value="1"/>
</dbReference>
<comment type="similarity">
    <text evidence="1 4">Belongs to the universal ribosomal protein uL22 family.</text>
</comment>
<dbReference type="InterPro" id="IPR001063">
    <property type="entry name" value="Ribosomal_uL22"/>
</dbReference>
<evidence type="ECO:0008006" key="7">
    <source>
        <dbReference type="Google" id="ProtNLM"/>
    </source>
</evidence>
<name>A0A8H4W478_9HELO</name>
<sequence>MSVNLPARRVVGSVAALTSSRASTSFLLPCLQRRTIFSFGTKGWGFGKSQQLDPHAKPTNPLTESFLKKKPAAPQLVRGDLAESSIFEDEAASGKKPAKVPAGQKKILPRNPDTMAAALDPDPSARMRWERKMVIREIHKRGRLTRKQLLKKQERELLSKSHDFKTSVKKLVPLARQITGKTVEDAIIQMRFSKKKAAKEVKEHLEHAKNEAIVRKGMGLGVVDGQDFTPMMIQTKDKKSVKVVDPTRLYVDQAWVGKGLYGKSLDSRARGRVYILKNPTTSISLLLKEEKTRIREHEDRQQKIRNRKTWVQLPNRPVTAQRQFYSW</sequence>
<dbReference type="InterPro" id="IPR047867">
    <property type="entry name" value="Ribosomal_uL22_bac/org-type"/>
</dbReference>
<evidence type="ECO:0000256" key="3">
    <source>
        <dbReference type="ARBA" id="ARBA00023274"/>
    </source>
</evidence>
<dbReference type="SUPFAM" id="SSF54843">
    <property type="entry name" value="Ribosomal protein L22"/>
    <property type="match status" value="1"/>
</dbReference>
<dbReference type="EMBL" id="JAAMPI010000247">
    <property type="protein sequence ID" value="KAF4633598.1"/>
    <property type="molecule type" value="Genomic_DNA"/>
</dbReference>
<dbReference type="OrthoDB" id="416470at2759"/>
<dbReference type="PANTHER" id="PTHR13501:SF10">
    <property type="entry name" value="LARGE RIBOSOMAL SUBUNIT PROTEIN UL22M"/>
    <property type="match status" value="1"/>
</dbReference>
<dbReference type="GO" id="GO:0003735">
    <property type="term" value="F:structural constituent of ribosome"/>
    <property type="evidence" value="ECO:0007669"/>
    <property type="project" value="InterPro"/>
</dbReference>
<dbReference type="PANTHER" id="PTHR13501">
    <property type="entry name" value="CHLOROPLAST 50S RIBOSOMAL PROTEIN L22-RELATED"/>
    <property type="match status" value="1"/>
</dbReference>
<evidence type="ECO:0000256" key="2">
    <source>
        <dbReference type="ARBA" id="ARBA00022980"/>
    </source>
</evidence>
<dbReference type="FunFam" id="3.90.470.10:FF:000017">
    <property type="entry name" value="54S ribosomal protein L22, mitochondrial"/>
    <property type="match status" value="1"/>
</dbReference>
<dbReference type="AlphaFoldDB" id="A0A8H4W478"/>
<reference evidence="5 6" key="1">
    <citation type="submission" date="2020-03" db="EMBL/GenBank/DDBJ databases">
        <title>Draft Genome Sequence of Cudoniella acicularis.</title>
        <authorList>
            <person name="Buettner E."/>
            <person name="Kellner H."/>
        </authorList>
    </citation>
    <scope>NUCLEOTIDE SEQUENCE [LARGE SCALE GENOMIC DNA]</scope>
    <source>
        <strain evidence="5 6">DSM 108380</strain>
    </source>
</reference>
<keyword evidence="6" id="KW-1185">Reference proteome</keyword>
<evidence type="ECO:0000313" key="6">
    <source>
        <dbReference type="Proteomes" id="UP000566819"/>
    </source>
</evidence>
<dbReference type="Pfam" id="PF00237">
    <property type="entry name" value="Ribosomal_L22"/>
    <property type="match status" value="1"/>
</dbReference>
<dbReference type="GO" id="GO:0006412">
    <property type="term" value="P:translation"/>
    <property type="evidence" value="ECO:0007669"/>
    <property type="project" value="InterPro"/>
</dbReference>
<accession>A0A8H4W478</accession>
<proteinExistence type="inferred from homology"/>
<gene>
    <name evidence="5" type="ORF">G7Y89_g4529</name>
</gene>